<dbReference type="Proteomes" id="UP000178606">
    <property type="component" value="Unassembled WGS sequence"/>
</dbReference>
<evidence type="ECO:0000313" key="3">
    <source>
        <dbReference type="Proteomes" id="UP000178606"/>
    </source>
</evidence>
<organism evidence="2 3">
    <name type="scientific">Handelsmanbacteria sp. (strain RIFCSPLOWO2_12_FULL_64_10)</name>
    <dbReference type="NCBI Taxonomy" id="1817868"/>
    <lineage>
        <taxon>Bacteria</taxon>
        <taxon>Candidatus Handelsmaniibacteriota</taxon>
    </lineage>
</organism>
<gene>
    <name evidence="2" type="ORF">A3F84_13050</name>
</gene>
<evidence type="ECO:0000259" key="1">
    <source>
        <dbReference type="Pfam" id="PF01208"/>
    </source>
</evidence>
<dbReference type="PANTHER" id="PTHR47099">
    <property type="entry name" value="METHYLCOBAMIDE:COM METHYLTRANSFERASE MTBA"/>
    <property type="match status" value="1"/>
</dbReference>
<dbReference type="GO" id="GO:0006779">
    <property type="term" value="P:porphyrin-containing compound biosynthetic process"/>
    <property type="evidence" value="ECO:0007669"/>
    <property type="project" value="InterPro"/>
</dbReference>
<evidence type="ECO:0000313" key="2">
    <source>
        <dbReference type="EMBL" id="OGG43971.1"/>
    </source>
</evidence>
<protein>
    <recommendedName>
        <fullName evidence="1">Uroporphyrinogen decarboxylase (URO-D) domain-containing protein</fullName>
    </recommendedName>
</protein>
<dbReference type="InterPro" id="IPR038071">
    <property type="entry name" value="UROD/MetE-like_sf"/>
</dbReference>
<comment type="caution">
    <text evidence="2">The sequence shown here is derived from an EMBL/GenBank/DDBJ whole genome shotgun (WGS) entry which is preliminary data.</text>
</comment>
<dbReference type="InterPro" id="IPR000257">
    <property type="entry name" value="Uroporphyrinogen_deCOase"/>
</dbReference>
<dbReference type="AlphaFoldDB" id="A0A1F6C497"/>
<feature type="domain" description="Uroporphyrinogen decarboxylase (URO-D)" evidence="1">
    <location>
        <begin position="162"/>
        <end position="352"/>
    </location>
</feature>
<sequence>MSEMTGVERIGNILRRRPVDRIGLFEHFWGDTLKKWRSEGHISEAEDLATHFGFDMATSWPFTMVARLDFVPEVLEETEETILTRDGNGAVLRRHKLHNATPEHVDFEVKERRAWEENIRPLLTPSRARIKFEAYRKAKEASRRHNRFFCWAGVNVFEMMHPVCGHEYMLMGMATDPDWVRDMAEVYSGLTIALMETLFAEEGRPDGIWFYEDMGFKERPFMSPAMYREIIQPAHARTFDYAHALGLPVIVHSCGFVEPLLPHMVEAGMDCLQVMEVKAGMDPLRIKKNFGDRIALCGGMDARNLVANDREAIQRELQEKIPVVKEDYGYILHSDHSIPTTTQYETYRFFVDEGLRLGRF</sequence>
<dbReference type="SUPFAM" id="SSF51726">
    <property type="entry name" value="UROD/MetE-like"/>
    <property type="match status" value="1"/>
</dbReference>
<name>A0A1F6C497_HANXR</name>
<dbReference type="EMBL" id="MFKF01000421">
    <property type="protein sequence ID" value="OGG43971.1"/>
    <property type="molecule type" value="Genomic_DNA"/>
</dbReference>
<dbReference type="InterPro" id="IPR052024">
    <property type="entry name" value="Methanogen_methyltrans"/>
</dbReference>
<dbReference type="Gene3D" id="3.20.20.210">
    <property type="match status" value="1"/>
</dbReference>
<proteinExistence type="predicted"/>
<dbReference type="Pfam" id="PF01208">
    <property type="entry name" value="URO-D"/>
    <property type="match status" value="1"/>
</dbReference>
<accession>A0A1F6C497</accession>
<reference evidence="2 3" key="1">
    <citation type="journal article" date="2016" name="Nat. Commun.">
        <title>Thousands of microbial genomes shed light on interconnected biogeochemical processes in an aquifer system.</title>
        <authorList>
            <person name="Anantharaman K."/>
            <person name="Brown C.T."/>
            <person name="Hug L.A."/>
            <person name="Sharon I."/>
            <person name="Castelle C.J."/>
            <person name="Probst A.J."/>
            <person name="Thomas B.C."/>
            <person name="Singh A."/>
            <person name="Wilkins M.J."/>
            <person name="Karaoz U."/>
            <person name="Brodie E.L."/>
            <person name="Williams K.H."/>
            <person name="Hubbard S.S."/>
            <person name="Banfield J.F."/>
        </authorList>
    </citation>
    <scope>NUCLEOTIDE SEQUENCE [LARGE SCALE GENOMIC DNA]</scope>
    <source>
        <strain evidence="3">RIFCSPLOWO2_12_FULL_64_10</strain>
    </source>
</reference>
<dbReference type="GO" id="GO:0004853">
    <property type="term" value="F:uroporphyrinogen decarboxylase activity"/>
    <property type="evidence" value="ECO:0007669"/>
    <property type="project" value="InterPro"/>
</dbReference>
<dbReference type="PANTHER" id="PTHR47099:SF1">
    <property type="entry name" value="METHYLCOBAMIDE:COM METHYLTRANSFERASE MTBA"/>
    <property type="match status" value="1"/>
</dbReference>